<dbReference type="GO" id="GO:0006281">
    <property type="term" value="P:DNA repair"/>
    <property type="evidence" value="ECO:0007669"/>
    <property type="project" value="UniProtKB-UniRule"/>
</dbReference>
<keyword evidence="1" id="KW-0539">Nucleus</keyword>
<evidence type="ECO:0000259" key="3">
    <source>
        <dbReference type="Pfam" id="PF14500"/>
    </source>
</evidence>
<keyword evidence="1" id="KW-0227">DNA damage</keyword>
<feature type="compositionally biased region" description="Polar residues" evidence="2">
    <location>
        <begin position="26"/>
        <end position="43"/>
    </location>
</feature>
<comment type="subcellular location">
    <subcellularLocation>
        <location evidence="1">Nucleus</location>
    </subcellularLocation>
</comment>
<sequence>MEALARIFGRNRSEVSDDDKPEDESMSSADIQPVATDSPSALTRNDPPWVELVNIYVDQTGSEASHAQALESLVQMICGDDGVKFLQLVQSMDSHLNSTDITVRARGTILLAEVVSSIPDDKAANSSALAAFFAARLSDWPSVRGALKGLLCLLRREANATKLNLDTVSPTISALLKKVHVQSHPQPDRQLCFEVLLRVMQTFPSACAALGPEFPDRLISAVDGEKDPRCLLLAFQLWQALPLVFQPAARSGGGGDLRHLEEHAEELCDVMACYFPIVFTAPPGDKRGVTREMLQQGLKGAFTSTPVFTEHVLALILSKLGAAADPPPSTAVIVDSLDMLSGCIDAYGAETMLPHISAV</sequence>
<feature type="region of interest" description="Disordered" evidence="2">
    <location>
        <begin position="1"/>
        <end position="45"/>
    </location>
</feature>
<dbReference type="PANTHER" id="PTHR12891:SF0">
    <property type="entry name" value="MMS19 NUCLEOTIDE EXCISION REPAIR PROTEIN HOMOLOG"/>
    <property type="match status" value="1"/>
</dbReference>
<feature type="compositionally biased region" description="Acidic residues" evidence="2">
    <location>
        <begin position="16"/>
        <end position="25"/>
    </location>
</feature>
<dbReference type="GO" id="GO:0005634">
    <property type="term" value="C:nucleus"/>
    <property type="evidence" value="ECO:0007669"/>
    <property type="project" value="UniProtKB-SubCell"/>
</dbReference>
<keyword evidence="1" id="KW-0234">DNA repair</keyword>
<dbReference type="GO" id="GO:0097361">
    <property type="term" value="C:cytosolic [4Fe-4S] assembly targeting complex"/>
    <property type="evidence" value="ECO:0007669"/>
    <property type="project" value="UniProtKB-UniRule"/>
</dbReference>
<proteinExistence type="inferred from homology"/>
<gene>
    <name evidence="4" type="ORF">CYMTET_32093</name>
</gene>
<evidence type="ECO:0000313" key="4">
    <source>
        <dbReference type="EMBL" id="KAK3258883.1"/>
    </source>
</evidence>
<dbReference type="InterPro" id="IPR039920">
    <property type="entry name" value="MMS19"/>
</dbReference>
<comment type="function">
    <text evidence="1">Key component of the cytosolic iron-sulfur protein assembly (CIA) complex, a multiprotein complex that mediates the incorporation of iron-sulfur cluster into apoproteins specifically involved in DNA metabolism and genomic integrity. In the CIA complex, MMS19 acts as an adapter between early-acting CIA components and a subset of cellular target iron-sulfur proteins.</text>
</comment>
<dbReference type="Pfam" id="PF14500">
    <property type="entry name" value="MMS19_N"/>
    <property type="match status" value="1"/>
</dbReference>
<dbReference type="GO" id="GO:0051604">
    <property type="term" value="P:protein maturation"/>
    <property type="evidence" value="ECO:0007669"/>
    <property type="project" value="UniProtKB-UniRule"/>
</dbReference>
<accession>A0AAE0FGB0</accession>
<dbReference type="Proteomes" id="UP001190700">
    <property type="component" value="Unassembled WGS sequence"/>
</dbReference>
<evidence type="ECO:0000256" key="1">
    <source>
        <dbReference type="RuleBase" id="RU367072"/>
    </source>
</evidence>
<dbReference type="EMBL" id="LGRX02019192">
    <property type="protein sequence ID" value="KAK3258883.1"/>
    <property type="molecule type" value="Genomic_DNA"/>
</dbReference>
<keyword evidence="5" id="KW-1185">Reference proteome</keyword>
<evidence type="ECO:0000313" key="5">
    <source>
        <dbReference type="Proteomes" id="UP001190700"/>
    </source>
</evidence>
<name>A0AAE0FGB0_9CHLO</name>
<dbReference type="AlphaFoldDB" id="A0AAE0FGB0"/>
<reference evidence="4 5" key="1">
    <citation type="journal article" date="2015" name="Genome Biol. Evol.">
        <title>Comparative Genomics of a Bacterivorous Green Alga Reveals Evolutionary Causalities and Consequences of Phago-Mixotrophic Mode of Nutrition.</title>
        <authorList>
            <person name="Burns J.A."/>
            <person name="Paasch A."/>
            <person name="Narechania A."/>
            <person name="Kim E."/>
        </authorList>
    </citation>
    <scope>NUCLEOTIDE SEQUENCE [LARGE SCALE GENOMIC DNA]</scope>
    <source>
        <strain evidence="4 5">PLY_AMNH</strain>
    </source>
</reference>
<dbReference type="SUPFAM" id="SSF48371">
    <property type="entry name" value="ARM repeat"/>
    <property type="match status" value="1"/>
</dbReference>
<comment type="similarity">
    <text evidence="1">Belongs to the MET18/MMS19 family.</text>
</comment>
<dbReference type="InterPro" id="IPR016024">
    <property type="entry name" value="ARM-type_fold"/>
</dbReference>
<protein>
    <recommendedName>
        <fullName evidence="1">MMS19 nucleotide excision repair protein</fullName>
    </recommendedName>
</protein>
<dbReference type="InterPro" id="IPR029240">
    <property type="entry name" value="MMS19_N"/>
</dbReference>
<comment type="caution">
    <text evidence="4">The sequence shown here is derived from an EMBL/GenBank/DDBJ whole genome shotgun (WGS) entry which is preliminary data.</text>
</comment>
<evidence type="ECO:0000256" key="2">
    <source>
        <dbReference type="SAM" id="MobiDB-lite"/>
    </source>
</evidence>
<dbReference type="GO" id="GO:0016226">
    <property type="term" value="P:iron-sulfur cluster assembly"/>
    <property type="evidence" value="ECO:0007669"/>
    <property type="project" value="UniProtKB-UniRule"/>
</dbReference>
<organism evidence="4 5">
    <name type="scientific">Cymbomonas tetramitiformis</name>
    <dbReference type="NCBI Taxonomy" id="36881"/>
    <lineage>
        <taxon>Eukaryota</taxon>
        <taxon>Viridiplantae</taxon>
        <taxon>Chlorophyta</taxon>
        <taxon>Pyramimonadophyceae</taxon>
        <taxon>Pyramimonadales</taxon>
        <taxon>Pyramimonadaceae</taxon>
        <taxon>Cymbomonas</taxon>
    </lineage>
</organism>
<feature type="domain" description="MMS19 N-terminal" evidence="3">
    <location>
        <begin position="89"/>
        <end position="358"/>
    </location>
</feature>
<dbReference type="PANTHER" id="PTHR12891">
    <property type="entry name" value="DNA REPAIR/TRANSCRIPTION PROTEIN MET18/MMS19"/>
    <property type="match status" value="1"/>
</dbReference>
<feature type="non-terminal residue" evidence="4">
    <location>
        <position position="359"/>
    </location>
</feature>